<evidence type="ECO:0000256" key="4">
    <source>
        <dbReference type="ARBA" id="ARBA00022475"/>
    </source>
</evidence>
<dbReference type="InterPro" id="IPR051449">
    <property type="entry name" value="ABC-2_transporter_component"/>
</dbReference>
<feature type="transmembrane region" description="Helical" evidence="8">
    <location>
        <begin position="25"/>
        <end position="43"/>
    </location>
</feature>
<organism evidence="10 11">
    <name type="scientific">Seleniivibrio woodruffii</name>
    <dbReference type="NCBI Taxonomy" id="1078050"/>
    <lineage>
        <taxon>Bacteria</taxon>
        <taxon>Pseudomonadati</taxon>
        <taxon>Deferribacterota</taxon>
        <taxon>Deferribacteres</taxon>
        <taxon>Deferribacterales</taxon>
        <taxon>Geovibrionaceae</taxon>
        <taxon>Seleniivibrio</taxon>
    </lineage>
</organism>
<evidence type="ECO:0000256" key="6">
    <source>
        <dbReference type="ARBA" id="ARBA00022989"/>
    </source>
</evidence>
<feature type="transmembrane region" description="Helical" evidence="8">
    <location>
        <begin position="173"/>
        <end position="196"/>
    </location>
</feature>
<dbReference type="EMBL" id="SMGG01000003">
    <property type="protein sequence ID" value="TCK62540.1"/>
    <property type="molecule type" value="Genomic_DNA"/>
</dbReference>
<gene>
    <name evidence="10" type="ORF">C8D98_1069</name>
</gene>
<dbReference type="InterPro" id="IPR013525">
    <property type="entry name" value="ABC2_TM"/>
</dbReference>
<comment type="similarity">
    <text evidence="2">Belongs to the ABC-2 integral membrane protein family.</text>
</comment>
<evidence type="ECO:0000256" key="3">
    <source>
        <dbReference type="ARBA" id="ARBA00022448"/>
    </source>
</evidence>
<sequence>MMNPRRLKAVAVKEFIHIIRDWRSLFLAVAIPVMLILLFGYALNTDLKNIPTAVADYSDTPQSRELISLFDGSDYFHVTARADGFDDIQKLMREQKALVGIIIKKDFAKKLLRHEATEVQVLVDGSDANTGRMALNYVQALSVIYNTKITAKAAYMGVQPRAWYNQGMVSTYMIVPGILAIVMSVIAAMLASVTVAREWETGTMEQLISTPVTQLELTFGKFIPLYCIGLADIIIAVGLGRLVFDVPMRGNPALLFFVATLFLTGVLFFGLVLSINLKKQVLANQIALITGFLPTMILSGFVFTISNMPLPIQALTYIFPARYFVSMLKSIYLKGVGLEIIYANFLFLCAYTLIMIVIANKRLKLRLN</sequence>
<evidence type="ECO:0000256" key="8">
    <source>
        <dbReference type="SAM" id="Phobius"/>
    </source>
</evidence>
<dbReference type="PROSITE" id="PS51012">
    <property type="entry name" value="ABC_TM2"/>
    <property type="match status" value="1"/>
</dbReference>
<dbReference type="RefSeq" id="WP_132872672.1">
    <property type="nucleotide sequence ID" value="NZ_SMGG01000003.1"/>
</dbReference>
<evidence type="ECO:0000256" key="1">
    <source>
        <dbReference type="ARBA" id="ARBA00004651"/>
    </source>
</evidence>
<name>A0A4R1KEL8_9BACT</name>
<dbReference type="PANTHER" id="PTHR30294">
    <property type="entry name" value="MEMBRANE COMPONENT OF ABC TRANSPORTER YHHJ-RELATED"/>
    <property type="match status" value="1"/>
</dbReference>
<keyword evidence="3" id="KW-0813">Transport</keyword>
<dbReference type="Gene3D" id="3.40.1710.10">
    <property type="entry name" value="abc type-2 transporter like domain"/>
    <property type="match status" value="1"/>
</dbReference>
<keyword evidence="4" id="KW-1003">Cell membrane</keyword>
<evidence type="ECO:0000259" key="9">
    <source>
        <dbReference type="PROSITE" id="PS51012"/>
    </source>
</evidence>
<comment type="caution">
    <text evidence="10">The sequence shown here is derived from an EMBL/GenBank/DDBJ whole genome shotgun (WGS) entry which is preliminary data.</text>
</comment>
<evidence type="ECO:0000313" key="11">
    <source>
        <dbReference type="Proteomes" id="UP000294614"/>
    </source>
</evidence>
<dbReference type="OrthoDB" id="9808686at2"/>
<accession>A0A4R1KEL8</accession>
<dbReference type="InterPro" id="IPR047817">
    <property type="entry name" value="ABC2_TM_bact-type"/>
</dbReference>
<reference evidence="10 11" key="1">
    <citation type="submission" date="2019-03" db="EMBL/GenBank/DDBJ databases">
        <title>Genomic Encyclopedia of Type Strains, Phase IV (KMG-IV): sequencing the most valuable type-strain genomes for metagenomic binning, comparative biology and taxonomic classification.</title>
        <authorList>
            <person name="Goeker M."/>
        </authorList>
    </citation>
    <scope>NUCLEOTIDE SEQUENCE [LARGE SCALE GENOMIC DNA]</scope>
    <source>
        <strain evidence="10 11">DSM 24984</strain>
    </source>
</reference>
<feature type="domain" description="ABC transmembrane type-2" evidence="9">
    <location>
        <begin position="131"/>
        <end position="366"/>
    </location>
</feature>
<dbReference type="GO" id="GO:0005886">
    <property type="term" value="C:plasma membrane"/>
    <property type="evidence" value="ECO:0007669"/>
    <property type="project" value="UniProtKB-SubCell"/>
</dbReference>
<comment type="subcellular location">
    <subcellularLocation>
        <location evidence="1">Cell membrane</location>
        <topology evidence="1">Multi-pass membrane protein</topology>
    </subcellularLocation>
</comment>
<proteinExistence type="inferred from homology"/>
<keyword evidence="6 8" id="KW-1133">Transmembrane helix</keyword>
<feature type="transmembrane region" description="Helical" evidence="8">
    <location>
        <begin position="340"/>
        <end position="359"/>
    </location>
</feature>
<feature type="transmembrane region" description="Helical" evidence="8">
    <location>
        <begin position="254"/>
        <end position="274"/>
    </location>
</feature>
<dbReference type="AlphaFoldDB" id="A0A4R1KEL8"/>
<dbReference type="PANTHER" id="PTHR30294:SF29">
    <property type="entry name" value="MULTIDRUG ABC TRANSPORTER PERMEASE YBHS-RELATED"/>
    <property type="match status" value="1"/>
</dbReference>
<dbReference type="GO" id="GO:0140359">
    <property type="term" value="F:ABC-type transporter activity"/>
    <property type="evidence" value="ECO:0007669"/>
    <property type="project" value="InterPro"/>
</dbReference>
<keyword evidence="5 8" id="KW-0812">Transmembrane</keyword>
<evidence type="ECO:0000313" key="10">
    <source>
        <dbReference type="EMBL" id="TCK62540.1"/>
    </source>
</evidence>
<keyword evidence="11" id="KW-1185">Reference proteome</keyword>
<dbReference type="Pfam" id="PF12698">
    <property type="entry name" value="ABC2_membrane_3"/>
    <property type="match status" value="1"/>
</dbReference>
<feature type="transmembrane region" description="Helical" evidence="8">
    <location>
        <begin position="286"/>
        <end position="305"/>
    </location>
</feature>
<feature type="transmembrane region" description="Helical" evidence="8">
    <location>
        <begin position="223"/>
        <end position="242"/>
    </location>
</feature>
<keyword evidence="7 8" id="KW-0472">Membrane</keyword>
<dbReference type="Proteomes" id="UP000294614">
    <property type="component" value="Unassembled WGS sequence"/>
</dbReference>
<evidence type="ECO:0000256" key="7">
    <source>
        <dbReference type="ARBA" id="ARBA00023136"/>
    </source>
</evidence>
<protein>
    <submittedName>
        <fullName evidence="10">ABC-2 type transport system permease protein</fullName>
    </submittedName>
</protein>
<evidence type="ECO:0000256" key="5">
    <source>
        <dbReference type="ARBA" id="ARBA00022692"/>
    </source>
</evidence>
<evidence type="ECO:0000256" key="2">
    <source>
        <dbReference type="ARBA" id="ARBA00007783"/>
    </source>
</evidence>